<gene>
    <name evidence="7" type="ORF">TIS948_LOCUS5573</name>
    <name evidence="8" type="ORF">UJA718_LOCUS13025</name>
</gene>
<evidence type="ECO:0000259" key="6">
    <source>
        <dbReference type="PROSITE" id="PS50850"/>
    </source>
</evidence>
<dbReference type="Pfam" id="PF00083">
    <property type="entry name" value="Sugar_tr"/>
    <property type="match status" value="1"/>
</dbReference>
<sequence length="550" mass="62552">MSTEENVPLSSDEENSSNNVTLERVIEECGSFGRYQYMHFFFLILFPVATGVYNFYYVFASAETSYQCITPYNISQGFSLAISPSQCSYEIKNVQNQTMGIFPCTNWIYNPTIYGRTFTEEANFICQHSFYHSLLATTLQIGAMFTFFTGRLTDWIGRRCSLRLLVGQLLVTSLITQGLLQFVPMSTNHKFILVLISQFSAGIDTYIASFILILELTTSSHAAFTGNLALVAYSVGEVIVTGMAYICQHWLLLKWAMTLYMLALVPYLIFVPESPHWLLTKHRYAELKQVLHQMAQTNRRSDSRWLIYYQYLIDNHRKQKYLNQKNKVKLSFLSKSRRFLTHVPTMSKLFISGFLGFVTLLLYFKVSFGLGTMKEINLYLNMIIGAIVEAIGYIASSLLMIRYGRKPIFIVFLILTIIYLLLTPLASHLNHTIIIIVAQLGKFAISGAVGVTYIFVPELFPTTIRATGMGFFALLSRFGSSVAPIIDTSISRNTSFVTYINYIYALLTIICVLLTLLLPETRNIPLTDKINYNSNRNEKAPSKTQSITRT</sequence>
<comment type="subcellular location">
    <subcellularLocation>
        <location evidence="1">Membrane</location>
        <topology evidence="1">Multi-pass membrane protein</topology>
    </subcellularLocation>
</comment>
<comment type="caution">
    <text evidence="7">The sequence shown here is derived from an EMBL/GenBank/DDBJ whole genome shotgun (WGS) entry which is preliminary data.</text>
</comment>
<evidence type="ECO:0000256" key="5">
    <source>
        <dbReference type="SAM" id="Phobius"/>
    </source>
</evidence>
<dbReference type="PROSITE" id="PS50850">
    <property type="entry name" value="MFS"/>
    <property type="match status" value="1"/>
</dbReference>
<dbReference type="GO" id="GO:0022857">
    <property type="term" value="F:transmembrane transporter activity"/>
    <property type="evidence" value="ECO:0007669"/>
    <property type="project" value="InterPro"/>
</dbReference>
<evidence type="ECO:0000313" key="10">
    <source>
        <dbReference type="Proteomes" id="UP000663873"/>
    </source>
</evidence>
<keyword evidence="3 5" id="KW-1133">Transmembrane helix</keyword>
<reference evidence="7" key="1">
    <citation type="submission" date="2021-02" db="EMBL/GenBank/DDBJ databases">
        <authorList>
            <person name="Nowell W R."/>
        </authorList>
    </citation>
    <scope>NUCLEOTIDE SEQUENCE</scope>
</reference>
<dbReference type="PANTHER" id="PTHR24064">
    <property type="entry name" value="SOLUTE CARRIER FAMILY 22 MEMBER"/>
    <property type="match status" value="1"/>
</dbReference>
<feature type="transmembrane region" description="Helical" evidence="5">
    <location>
        <begin position="498"/>
        <end position="519"/>
    </location>
</feature>
<organism evidence="7 9">
    <name type="scientific">Rotaria socialis</name>
    <dbReference type="NCBI Taxonomy" id="392032"/>
    <lineage>
        <taxon>Eukaryota</taxon>
        <taxon>Metazoa</taxon>
        <taxon>Spiralia</taxon>
        <taxon>Gnathifera</taxon>
        <taxon>Rotifera</taxon>
        <taxon>Eurotatoria</taxon>
        <taxon>Bdelloidea</taxon>
        <taxon>Philodinida</taxon>
        <taxon>Philodinidae</taxon>
        <taxon>Rotaria</taxon>
    </lineage>
</organism>
<dbReference type="InterPro" id="IPR036259">
    <property type="entry name" value="MFS_trans_sf"/>
</dbReference>
<dbReference type="Proteomes" id="UP000663825">
    <property type="component" value="Unassembled WGS sequence"/>
</dbReference>
<feature type="transmembrane region" description="Helical" evidence="5">
    <location>
        <begin position="408"/>
        <end position="427"/>
    </location>
</feature>
<name>A0A817MYY1_9BILA</name>
<evidence type="ECO:0000256" key="2">
    <source>
        <dbReference type="ARBA" id="ARBA00022692"/>
    </source>
</evidence>
<dbReference type="InterPro" id="IPR005828">
    <property type="entry name" value="MFS_sugar_transport-like"/>
</dbReference>
<protein>
    <recommendedName>
        <fullName evidence="6">Major facilitator superfamily (MFS) profile domain-containing protein</fullName>
    </recommendedName>
</protein>
<feature type="transmembrane region" description="Helical" evidence="5">
    <location>
        <begin position="130"/>
        <end position="150"/>
    </location>
</feature>
<dbReference type="EMBL" id="CAJOBP010001732">
    <property type="protein sequence ID" value="CAF4307254.1"/>
    <property type="molecule type" value="Genomic_DNA"/>
</dbReference>
<dbReference type="EMBL" id="CAJNXB010000663">
    <property type="protein sequence ID" value="CAF3079422.1"/>
    <property type="molecule type" value="Genomic_DNA"/>
</dbReference>
<feature type="transmembrane region" description="Helical" evidence="5">
    <location>
        <begin position="433"/>
        <end position="456"/>
    </location>
</feature>
<evidence type="ECO:0000256" key="3">
    <source>
        <dbReference type="ARBA" id="ARBA00022989"/>
    </source>
</evidence>
<accession>A0A817MYY1</accession>
<evidence type="ECO:0000313" key="9">
    <source>
        <dbReference type="Proteomes" id="UP000663825"/>
    </source>
</evidence>
<feature type="transmembrane region" description="Helical" evidence="5">
    <location>
        <begin position="192"/>
        <end position="214"/>
    </location>
</feature>
<dbReference type="InterPro" id="IPR020846">
    <property type="entry name" value="MFS_dom"/>
</dbReference>
<proteinExistence type="predicted"/>
<feature type="transmembrane region" description="Helical" evidence="5">
    <location>
        <begin position="378"/>
        <end position="401"/>
    </location>
</feature>
<feature type="transmembrane region" description="Helical" evidence="5">
    <location>
        <begin position="40"/>
        <end position="59"/>
    </location>
</feature>
<keyword evidence="2 5" id="KW-0812">Transmembrane</keyword>
<feature type="transmembrane region" description="Helical" evidence="5">
    <location>
        <begin position="345"/>
        <end position="366"/>
    </location>
</feature>
<feature type="transmembrane region" description="Helical" evidence="5">
    <location>
        <begin position="226"/>
        <end position="246"/>
    </location>
</feature>
<evidence type="ECO:0000256" key="4">
    <source>
        <dbReference type="ARBA" id="ARBA00023136"/>
    </source>
</evidence>
<evidence type="ECO:0000256" key="1">
    <source>
        <dbReference type="ARBA" id="ARBA00004141"/>
    </source>
</evidence>
<feature type="domain" description="Major facilitator superfamily (MFS) profile" evidence="6">
    <location>
        <begin position="44"/>
        <end position="523"/>
    </location>
</feature>
<dbReference type="AlphaFoldDB" id="A0A817MYY1"/>
<evidence type="ECO:0000313" key="7">
    <source>
        <dbReference type="EMBL" id="CAF3079422.1"/>
    </source>
</evidence>
<keyword evidence="4 5" id="KW-0472">Membrane</keyword>
<dbReference type="SUPFAM" id="SSF103473">
    <property type="entry name" value="MFS general substrate transporter"/>
    <property type="match status" value="1"/>
</dbReference>
<evidence type="ECO:0000313" key="8">
    <source>
        <dbReference type="EMBL" id="CAF4307254.1"/>
    </source>
</evidence>
<dbReference type="GO" id="GO:0016020">
    <property type="term" value="C:membrane"/>
    <property type="evidence" value="ECO:0007669"/>
    <property type="project" value="UniProtKB-SubCell"/>
</dbReference>
<dbReference type="OrthoDB" id="2261376at2759"/>
<dbReference type="Proteomes" id="UP000663873">
    <property type="component" value="Unassembled WGS sequence"/>
</dbReference>
<feature type="transmembrane region" description="Helical" evidence="5">
    <location>
        <begin position="252"/>
        <end position="271"/>
    </location>
</feature>
<feature type="transmembrane region" description="Helical" evidence="5">
    <location>
        <begin position="162"/>
        <end position="180"/>
    </location>
</feature>
<dbReference type="Gene3D" id="1.20.1250.20">
    <property type="entry name" value="MFS general substrate transporter like domains"/>
    <property type="match status" value="1"/>
</dbReference>
<keyword evidence="10" id="KW-1185">Reference proteome</keyword>